<evidence type="ECO:0000313" key="1">
    <source>
        <dbReference type="EMBL" id="CAB4136950.1"/>
    </source>
</evidence>
<gene>
    <name evidence="1" type="ORF">UFOVP315_12</name>
</gene>
<dbReference type="EMBL" id="LR796327">
    <property type="protein sequence ID" value="CAB4136950.1"/>
    <property type="molecule type" value="Genomic_DNA"/>
</dbReference>
<sequence>MRCLLALTIALFAWASPATALNSGMVNLNSTSGGLARYEMVAPRPGGLNSRLTFTRASTASCHDAAGQLYQLQTNQPCYDYNPTTLEYRGLRVEGTTRTNLLTNTTAPSTQTVSSTAAIHTLSFSGSGSIVLSGTASATVAGPGVAYPSRSTLSFTPTAGNLTVTVSGSVQFAQLEPGAFATSFIYGTTSNTVRAAELVEVSQTTFAEIYGGFVNSAISVHAQAAPMYLTANAGVFAFYDGTADEQLLVRLSGAGTLSTAFVADGTVTQASIGEGTQTMVSGTIARFSTAFSANDFEFIVNNAASGTDTSGTMPTVNALRLGWQPNGPTVGNFWYRRLYVVPYRLPSAALRGLNQ</sequence>
<organism evidence="1">
    <name type="scientific">uncultured Caudovirales phage</name>
    <dbReference type="NCBI Taxonomy" id="2100421"/>
    <lineage>
        <taxon>Viruses</taxon>
        <taxon>Duplodnaviria</taxon>
        <taxon>Heunggongvirae</taxon>
        <taxon>Uroviricota</taxon>
        <taxon>Caudoviricetes</taxon>
        <taxon>Peduoviridae</taxon>
        <taxon>Maltschvirus</taxon>
        <taxon>Maltschvirus maltsch</taxon>
    </lineage>
</organism>
<name>A0A6J5LVJ1_9CAUD</name>
<proteinExistence type="predicted"/>
<protein>
    <submittedName>
        <fullName evidence="1">Uncharacterized protein</fullName>
    </submittedName>
</protein>
<accession>A0A6J5LVJ1</accession>
<reference evidence="1" key="1">
    <citation type="submission" date="2020-04" db="EMBL/GenBank/DDBJ databases">
        <authorList>
            <person name="Chiriac C."/>
            <person name="Salcher M."/>
            <person name="Ghai R."/>
            <person name="Kavagutti S V."/>
        </authorList>
    </citation>
    <scope>NUCLEOTIDE SEQUENCE</scope>
</reference>